<organism evidence="1 2">
    <name type="scientific">Batillaria attramentaria</name>
    <dbReference type="NCBI Taxonomy" id="370345"/>
    <lineage>
        <taxon>Eukaryota</taxon>
        <taxon>Metazoa</taxon>
        <taxon>Spiralia</taxon>
        <taxon>Lophotrochozoa</taxon>
        <taxon>Mollusca</taxon>
        <taxon>Gastropoda</taxon>
        <taxon>Caenogastropoda</taxon>
        <taxon>Sorbeoconcha</taxon>
        <taxon>Cerithioidea</taxon>
        <taxon>Batillariidae</taxon>
        <taxon>Batillaria</taxon>
    </lineage>
</organism>
<evidence type="ECO:0000313" key="2">
    <source>
        <dbReference type="Proteomes" id="UP001519460"/>
    </source>
</evidence>
<comment type="caution">
    <text evidence="1">The sequence shown here is derived from an EMBL/GenBank/DDBJ whole genome shotgun (WGS) entry which is preliminary data.</text>
</comment>
<keyword evidence="2" id="KW-1185">Reference proteome</keyword>
<protein>
    <submittedName>
        <fullName evidence="1">Uncharacterized protein</fullName>
    </submittedName>
</protein>
<sequence>MSMYVSASNFRVQWPSSVGKAGSIKQTVVLGCKGTNLKLSACLYAHNDPSAHFHLSAVTRSKFVCPRSCVRDANVCLSTVFTCPRADVVESC</sequence>
<dbReference type="EMBL" id="JACVVK020000055">
    <property type="protein sequence ID" value="KAK7497787.1"/>
    <property type="molecule type" value="Genomic_DNA"/>
</dbReference>
<name>A0ABD0LFF5_9CAEN</name>
<reference evidence="1 2" key="1">
    <citation type="journal article" date="2023" name="Sci. Data">
        <title>Genome assembly of the Korean intertidal mud-creeper Batillaria attramentaria.</title>
        <authorList>
            <person name="Patra A.K."/>
            <person name="Ho P.T."/>
            <person name="Jun S."/>
            <person name="Lee S.J."/>
            <person name="Kim Y."/>
            <person name="Won Y.J."/>
        </authorList>
    </citation>
    <scope>NUCLEOTIDE SEQUENCE [LARGE SCALE GENOMIC DNA]</scope>
    <source>
        <strain evidence="1">Wonlab-2016</strain>
    </source>
</reference>
<gene>
    <name evidence="1" type="ORF">BaRGS_00010921</name>
</gene>
<dbReference type="Proteomes" id="UP001519460">
    <property type="component" value="Unassembled WGS sequence"/>
</dbReference>
<evidence type="ECO:0000313" key="1">
    <source>
        <dbReference type="EMBL" id="KAK7497787.1"/>
    </source>
</evidence>
<proteinExistence type="predicted"/>
<accession>A0ABD0LFF5</accession>
<dbReference type="AlphaFoldDB" id="A0ABD0LFF5"/>